<dbReference type="EC" id="2.7.13.3" evidence="3"/>
<evidence type="ECO:0000256" key="9">
    <source>
        <dbReference type="ARBA" id="ARBA00023012"/>
    </source>
</evidence>
<dbReference type="PROSITE" id="PS50885">
    <property type="entry name" value="HAMP"/>
    <property type="match status" value="1"/>
</dbReference>
<dbReference type="InterPro" id="IPR005467">
    <property type="entry name" value="His_kinase_dom"/>
</dbReference>
<evidence type="ECO:0000256" key="10">
    <source>
        <dbReference type="ARBA" id="ARBA00023136"/>
    </source>
</evidence>
<protein>
    <recommendedName>
        <fullName evidence="3">histidine kinase</fullName>
        <ecNumber evidence="3">2.7.13.3</ecNumber>
    </recommendedName>
</protein>
<evidence type="ECO:0000256" key="2">
    <source>
        <dbReference type="ARBA" id="ARBA00004141"/>
    </source>
</evidence>
<feature type="domain" description="HAMP" evidence="13">
    <location>
        <begin position="170"/>
        <end position="223"/>
    </location>
</feature>
<dbReference type="InterPro" id="IPR004358">
    <property type="entry name" value="Sig_transdc_His_kin-like_C"/>
</dbReference>
<dbReference type="GeneID" id="91005122"/>
<feature type="transmembrane region" description="Helical" evidence="11">
    <location>
        <begin position="12"/>
        <end position="35"/>
    </location>
</feature>
<dbReference type="GO" id="GO:0005886">
    <property type="term" value="C:plasma membrane"/>
    <property type="evidence" value="ECO:0007669"/>
    <property type="project" value="TreeGrafter"/>
</dbReference>
<dbReference type="InterPro" id="IPR003661">
    <property type="entry name" value="HisK_dim/P_dom"/>
</dbReference>
<dbReference type="Proteomes" id="UP000244013">
    <property type="component" value="Unassembled WGS sequence"/>
</dbReference>
<name>A0A2T5U911_9SPHN</name>
<evidence type="ECO:0000259" key="12">
    <source>
        <dbReference type="PROSITE" id="PS50109"/>
    </source>
</evidence>
<dbReference type="GO" id="GO:0000155">
    <property type="term" value="F:phosphorelay sensor kinase activity"/>
    <property type="evidence" value="ECO:0007669"/>
    <property type="project" value="InterPro"/>
</dbReference>
<comment type="catalytic activity">
    <reaction evidence="1">
        <text>ATP + protein L-histidine = ADP + protein N-phospho-L-histidine.</text>
        <dbReference type="EC" id="2.7.13.3"/>
    </reaction>
</comment>
<feature type="transmembrane region" description="Helical" evidence="11">
    <location>
        <begin position="150"/>
        <end position="168"/>
    </location>
</feature>
<keyword evidence="4" id="KW-0597">Phosphoprotein</keyword>
<evidence type="ECO:0000256" key="7">
    <source>
        <dbReference type="ARBA" id="ARBA00022777"/>
    </source>
</evidence>
<comment type="subcellular location">
    <subcellularLocation>
        <location evidence="2">Membrane</location>
        <topology evidence="2">Multi-pass membrane protein</topology>
    </subcellularLocation>
</comment>
<dbReference type="CDD" id="cd00082">
    <property type="entry name" value="HisKA"/>
    <property type="match status" value="1"/>
</dbReference>
<dbReference type="Gene3D" id="3.30.565.10">
    <property type="entry name" value="Histidine kinase-like ATPase, C-terminal domain"/>
    <property type="match status" value="1"/>
</dbReference>
<dbReference type="RefSeq" id="WP_107952899.1">
    <property type="nucleotide sequence ID" value="NZ_QAYE01000002.1"/>
</dbReference>
<dbReference type="SMART" id="SM00388">
    <property type="entry name" value="HisKA"/>
    <property type="match status" value="1"/>
</dbReference>
<dbReference type="Pfam" id="PF00512">
    <property type="entry name" value="HisKA"/>
    <property type="match status" value="1"/>
</dbReference>
<dbReference type="PANTHER" id="PTHR45436">
    <property type="entry name" value="SENSOR HISTIDINE KINASE YKOH"/>
    <property type="match status" value="1"/>
</dbReference>
<keyword evidence="7 14" id="KW-0418">Kinase</keyword>
<evidence type="ECO:0000256" key="5">
    <source>
        <dbReference type="ARBA" id="ARBA00022679"/>
    </source>
</evidence>
<evidence type="ECO:0000256" key="3">
    <source>
        <dbReference type="ARBA" id="ARBA00012438"/>
    </source>
</evidence>
<comment type="caution">
    <text evidence="14">The sequence shown here is derived from an EMBL/GenBank/DDBJ whole genome shotgun (WGS) entry which is preliminary data.</text>
</comment>
<evidence type="ECO:0000256" key="1">
    <source>
        <dbReference type="ARBA" id="ARBA00000085"/>
    </source>
</evidence>
<sequence length="438" mass="46007">MRLQLPRSLLGQFVALHIATALIATIALSLGVAALLHSTADHYQRRLLRQQAAIVASALPLVTLPSDVLTDGMAVAIVDRSRAVLIAKGPARPRIVAAVPMDHGAHFFRRGVIEAYSVPIAGGRWIVASQDSAAPEVITDDIVSAFLKRFALLILPIAALVPLIGALLTRRLTRRMQAVSATAAAIGPRTLDTRLPRGILPSEVEPLAAATNEALDRLEDGFRTQAAFAADIAHELRTPLAVIRLRADAVDDAAVKDALLASVDRAARVVAQMLALADLERPVEDAGEPLDLAALTEAVVAGRAPGILAAGRTIALEDLSADTGSIGYPGAILLALENLVDNAVRHTAPGTAIVVRVGPGARIGVIDDGVGVAPEHLARLKHRFWRGDGSRSEGSGIGLSIVDRVARAHLGLLDVAPGPGDKGLCFEMTFGSTQRRDR</sequence>
<dbReference type="InterPro" id="IPR050428">
    <property type="entry name" value="TCS_sensor_his_kinase"/>
</dbReference>
<evidence type="ECO:0000256" key="6">
    <source>
        <dbReference type="ARBA" id="ARBA00022692"/>
    </source>
</evidence>
<dbReference type="OrthoDB" id="9809329at2"/>
<organism evidence="14 15">
    <name type="scientific">Sphingomonas faeni</name>
    <dbReference type="NCBI Taxonomy" id="185950"/>
    <lineage>
        <taxon>Bacteria</taxon>
        <taxon>Pseudomonadati</taxon>
        <taxon>Pseudomonadota</taxon>
        <taxon>Alphaproteobacteria</taxon>
        <taxon>Sphingomonadales</taxon>
        <taxon>Sphingomonadaceae</taxon>
        <taxon>Sphingomonas</taxon>
    </lineage>
</organism>
<dbReference type="PRINTS" id="PR00344">
    <property type="entry name" value="BCTRLSENSOR"/>
</dbReference>
<dbReference type="PROSITE" id="PS50109">
    <property type="entry name" value="HIS_KIN"/>
    <property type="match status" value="1"/>
</dbReference>
<dbReference type="SMART" id="SM00387">
    <property type="entry name" value="HATPase_c"/>
    <property type="match status" value="1"/>
</dbReference>
<keyword evidence="10 11" id="KW-0472">Membrane</keyword>
<dbReference type="Gene3D" id="1.10.287.130">
    <property type="match status" value="1"/>
</dbReference>
<evidence type="ECO:0000313" key="14">
    <source>
        <dbReference type="EMBL" id="PTW47996.1"/>
    </source>
</evidence>
<keyword evidence="5" id="KW-0808">Transferase</keyword>
<dbReference type="InterPro" id="IPR036890">
    <property type="entry name" value="HATPase_C_sf"/>
</dbReference>
<dbReference type="InterPro" id="IPR003660">
    <property type="entry name" value="HAMP_dom"/>
</dbReference>
<evidence type="ECO:0000259" key="13">
    <source>
        <dbReference type="PROSITE" id="PS50885"/>
    </source>
</evidence>
<proteinExistence type="predicted"/>
<gene>
    <name evidence="14" type="ORF">C8J25_10285</name>
</gene>
<dbReference type="InterPro" id="IPR003594">
    <property type="entry name" value="HATPase_dom"/>
</dbReference>
<dbReference type="InterPro" id="IPR036097">
    <property type="entry name" value="HisK_dim/P_sf"/>
</dbReference>
<keyword evidence="8 11" id="KW-1133">Transmembrane helix</keyword>
<accession>A0A2T5U911</accession>
<dbReference type="SUPFAM" id="SSF55874">
    <property type="entry name" value="ATPase domain of HSP90 chaperone/DNA topoisomerase II/histidine kinase"/>
    <property type="match status" value="1"/>
</dbReference>
<dbReference type="EMBL" id="QAYE01000002">
    <property type="protein sequence ID" value="PTW47996.1"/>
    <property type="molecule type" value="Genomic_DNA"/>
</dbReference>
<evidence type="ECO:0000256" key="8">
    <source>
        <dbReference type="ARBA" id="ARBA00022989"/>
    </source>
</evidence>
<keyword evidence="6 11" id="KW-0812">Transmembrane</keyword>
<dbReference type="PANTHER" id="PTHR45436:SF15">
    <property type="entry name" value="SENSOR HISTIDINE KINASE CUSS"/>
    <property type="match status" value="1"/>
</dbReference>
<dbReference type="SUPFAM" id="SSF47384">
    <property type="entry name" value="Homodimeric domain of signal transducing histidine kinase"/>
    <property type="match status" value="1"/>
</dbReference>
<feature type="domain" description="Histidine kinase" evidence="12">
    <location>
        <begin position="231"/>
        <end position="434"/>
    </location>
</feature>
<evidence type="ECO:0000256" key="11">
    <source>
        <dbReference type="SAM" id="Phobius"/>
    </source>
</evidence>
<dbReference type="AlphaFoldDB" id="A0A2T5U911"/>
<dbReference type="Pfam" id="PF02518">
    <property type="entry name" value="HATPase_c"/>
    <property type="match status" value="1"/>
</dbReference>
<keyword evidence="9" id="KW-0902">Two-component regulatory system</keyword>
<reference evidence="14 15" key="1">
    <citation type="submission" date="2018-04" db="EMBL/GenBank/DDBJ databases">
        <title>Genomic Encyclopedia of Type Strains, Phase III (KMG-III): the genomes of soil and plant-associated and newly described type strains.</title>
        <authorList>
            <person name="Whitman W."/>
        </authorList>
    </citation>
    <scope>NUCLEOTIDE SEQUENCE [LARGE SCALE GENOMIC DNA]</scope>
    <source>
        <strain evidence="14 15">MA-olki</strain>
    </source>
</reference>
<evidence type="ECO:0000256" key="4">
    <source>
        <dbReference type="ARBA" id="ARBA00022553"/>
    </source>
</evidence>
<evidence type="ECO:0000313" key="15">
    <source>
        <dbReference type="Proteomes" id="UP000244013"/>
    </source>
</evidence>